<dbReference type="HOGENOM" id="CLU_3016771_0_0_1"/>
<proteinExistence type="predicted"/>
<protein>
    <submittedName>
        <fullName evidence="1">Uncharacterized protein</fullName>
    </submittedName>
</protein>
<reference evidence="1" key="1">
    <citation type="journal article" date="2011" name="Proc. Natl. Acad. Sci. U.S.A.">
        <title>The genome of the fire ant Solenopsis invicta.</title>
        <authorList>
            <person name="Wurm Y."/>
            <person name="Wang J."/>
            <person name="Riba-Grognuz O."/>
            <person name="Corona M."/>
            <person name="Nygaard S."/>
            <person name="Hunt B.G."/>
            <person name="Ingram K.K."/>
            <person name="Falquet L."/>
            <person name="Nipitwattanaphon M."/>
            <person name="Gotzek D."/>
            <person name="Dijkstra M.B."/>
            <person name="Oettler J."/>
            <person name="Comtesse F."/>
            <person name="Shih C.J."/>
            <person name="Wu W.J."/>
            <person name="Yang C.C."/>
            <person name="Thomas J."/>
            <person name="Beaudoing E."/>
            <person name="Pradervand S."/>
            <person name="Flegel V."/>
            <person name="Cook E.D."/>
            <person name="Fabbretti R."/>
            <person name="Stockinger H."/>
            <person name="Long L."/>
            <person name="Farmerie W.G."/>
            <person name="Oakey J."/>
            <person name="Boomsma J.J."/>
            <person name="Pamilo P."/>
            <person name="Yi S.V."/>
            <person name="Heinze J."/>
            <person name="Goodisman M.A."/>
            <person name="Farinelli L."/>
            <person name="Harshman K."/>
            <person name="Hulo N."/>
            <person name="Cerutti L."/>
            <person name="Xenarios I."/>
            <person name="Shoemaker D."/>
            <person name="Keller L."/>
        </authorList>
    </citation>
    <scope>NUCLEOTIDE SEQUENCE [LARGE SCALE GENOMIC DNA]</scope>
</reference>
<name>E9J2X8_SOLIN</name>
<sequence>MNFLRPLGYSTESFNLYPKLQISHRHGPWNASILLFDDLNRKLAERELNSQAVISI</sequence>
<organism>
    <name type="scientific">Solenopsis invicta</name>
    <name type="common">Red imported fire ant</name>
    <name type="synonym">Solenopsis wagneri</name>
    <dbReference type="NCBI Taxonomy" id="13686"/>
    <lineage>
        <taxon>Eukaryota</taxon>
        <taxon>Metazoa</taxon>
        <taxon>Ecdysozoa</taxon>
        <taxon>Arthropoda</taxon>
        <taxon>Hexapoda</taxon>
        <taxon>Insecta</taxon>
        <taxon>Pterygota</taxon>
        <taxon>Neoptera</taxon>
        <taxon>Endopterygota</taxon>
        <taxon>Hymenoptera</taxon>
        <taxon>Apocrita</taxon>
        <taxon>Aculeata</taxon>
        <taxon>Formicoidea</taxon>
        <taxon>Formicidae</taxon>
        <taxon>Myrmicinae</taxon>
        <taxon>Solenopsis</taxon>
    </lineage>
</organism>
<gene>
    <name evidence="1" type="ORF">SINV_15125</name>
</gene>
<feature type="non-terminal residue" evidence="1">
    <location>
        <position position="56"/>
    </location>
</feature>
<evidence type="ECO:0000313" key="1">
    <source>
        <dbReference type="EMBL" id="EFZ12834.1"/>
    </source>
</evidence>
<dbReference type="EMBL" id="GL768054">
    <property type="protein sequence ID" value="EFZ12834.1"/>
    <property type="molecule type" value="Genomic_DNA"/>
</dbReference>
<accession>E9J2X8</accession>
<dbReference type="AlphaFoldDB" id="E9J2X8"/>